<evidence type="ECO:0000313" key="5">
    <source>
        <dbReference type="EMBL" id="RKU47763.1"/>
    </source>
</evidence>
<dbReference type="EMBL" id="QVQW01000007">
    <property type="protein sequence ID" value="RKU47763.1"/>
    <property type="molecule type" value="Genomic_DNA"/>
</dbReference>
<organism evidence="5 6">
    <name type="scientific">Coniochaeta pulveracea</name>
    <dbReference type="NCBI Taxonomy" id="177199"/>
    <lineage>
        <taxon>Eukaryota</taxon>
        <taxon>Fungi</taxon>
        <taxon>Dikarya</taxon>
        <taxon>Ascomycota</taxon>
        <taxon>Pezizomycotina</taxon>
        <taxon>Sordariomycetes</taxon>
        <taxon>Sordariomycetidae</taxon>
        <taxon>Coniochaetales</taxon>
        <taxon>Coniochaetaceae</taxon>
        <taxon>Coniochaeta</taxon>
    </lineage>
</organism>
<dbReference type="InterPro" id="IPR010636">
    <property type="entry name" value="Class_II_hydrophobin"/>
</dbReference>
<dbReference type="CDD" id="cd23508">
    <property type="entry name" value="hydrophobin_II"/>
    <property type="match status" value="1"/>
</dbReference>
<evidence type="ECO:0000313" key="6">
    <source>
        <dbReference type="Proteomes" id="UP000275385"/>
    </source>
</evidence>
<comment type="subcellular location">
    <subcellularLocation>
        <location evidence="1">Cell envelope</location>
    </subcellularLocation>
</comment>
<protein>
    <submittedName>
        <fullName evidence="5">Fungal hydrophobin</fullName>
    </submittedName>
</protein>
<sequence length="121" mass="12510">MQFTTAFVALFASVALAAPTQLEDRQAVYIPCSGLYGTSQCCATDVLGIADLDCANRKLPPDSIQPETGDMALTTVSAPTVPTNATDFTAICADVGQRARCCAIPILGQDLLCQTPAGVVA</sequence>
<keyword evidence="4" id="KW-0732">Signal</keyword>
<dbReference type="Pfam" id="PF06766">
    <property type="entry name" value="Hydrophobin_2"/>
    <property type="match status" value="2"/>
</dbReference>
<dbReference type="Proteomes" id="UP000275385">
    <property type="component" value="Unassembled WGS sequence"/>
</dbReference>
<reference evidence="5 6" key="1">
    <citation type="submission" date="2018-08" db="EMBL/GenBank/DDBJ databases">
        <title>Draft genome of the lignicolous fungus Coniochaeta pulveracea.</title>
        <authorList>
            <person name="Borstlap C.J."/>
            <person name="De Witt R.N."/>
            <person name="Botha A."/>
            <person name="Volschenk H."/>
        </authorList>
    </citation>
    <scope>NUCLEOTIDE SEQUENCE [LARGE SCALE GENOMIC DNA]</scope>
    <source>
        <strain evidence="5 6">CAB683</strain>
    </source>
</reference>
<dbReference type="SUPFAM" id="SSF101751">
    <property type="entry name" value="Hydrophobin II, HfbII"/>
    <property type="match status" value="2"/>
</dbReference>
<comment type="similarity">
    <text evidence="2">Belongs to the cerato-ulmin hydrophobin family.</text>
</comment>
<dbReference type="OrthoDB" id="4500971at2759"/>
<dbReference type="PANTHER" id="PTHR42341">
    <property type="entry name" value="HYDROPHOBIN"/>
    <property type="match status" value="1"/>
</dbReference>
<accession>A0A420YIQ4</accession>
<dbReference type="Gene3D" id="3.20.120.10">
    <property type="entry name" value="Hydrophobin"/>
    <property type="match status" value="1"/>
</dbReference>
<name>A0A420YIQ4_9PEZI</name>
<dbReference type="AlphaFoldDB" id="A0A420YIQ4"/>
<dbReference type="STRING" id="177199.A0A420YIQ4"/>
<evidence type="ECO:0000256" key="2">
    <source>
        <dbReference type="ARBA" id="ARBA00009576"/>
    </source>
</evidence>
<feature type="signal peptide" evidence="4">
    <location>
        <begin position="1"/>
        <end position="17"/>
    </location>
</feature>
<keyword evidence="6" id="KW-1185">Reference proteome</keyword>
<dbReference type="InterPro" id="IPR036686">
    <property type="entry name" value="Class_II_Hydrophobin_sf"/>
</dbReference>
<proteinExistence type="inferred from homology"/>
<dbReference type="PANTHER" id="PTHR42341:SF1">
    <property type="entry name" value="HYDROPHOBIN"/>
    <property type="match status" value="1"/>
</dbReference>
<keyword evidence="3" id="KW-1015">Disulfide bond</keyword>
<feature type="chain" id="PRO_5019316878" evidence="4">
    <location>
        <begin position="18"/>
        <end position="121"/>
    </location>
</feature>
<evidence type="ECO:0000256" key="3">
    <source>
        <dbReference type="ARBA" id="ARBA00023157"/>
    </source>
</evidence>
<comment type="caution">
    <text evidence="5">The sequence shown here is derived from an EMBL/GenBank/DDBJ whole genome shotgun (WGS) entry which is preliminary data.</text>
</comment>
<evidence type="ECO:0000256" key="1">
    <source>
        <dbReference type="ARBA" id="ARBA00004196"/>
    </source>
</evidence>
<dbReference type="GO" id="GO:0005576">
    <property type="term" value="C:extracellular region"/>
    <property type="evidence" value="ECO:0007669"/>
    <property type="project" value="InterPro"/>
</dbReference>
<evidence type="ECO:0000256" key="4">
    <source>
        <dbReference type="SAM" id="SignalP"/>
    </source>
</evidence>
<gene>
    <name evidence="5" type="primary">HYD5</name>
    <name evidence="5" type="ORF">DL546_005415</name>
</gene>